<name>A0A7W8P9F4_9BURK</name>
<evidence type="ECO:0000313" key="4">
    <source>
        <dbReference type="Proteomes" id="UP000592820"/>
    </source>
</evidence>
<dbReference type="Gene3D" id="3.40.50.150">
    <property type="entry name" value="Vaccinia Virus protein VP39"/>
    <property type="match status" value="1"/>
</dbReference>
<dbReference type="Pfam" id="PF08241">
    <property type="entry name" value="Methyltransf_11"/>
    <property type="match status" value="1"/>
</dbReference>
<dbReference type="AlphaFoldDB" id="A0A7W8P9F4"/>
<comment type="caution">
    <text evidence="3">The sequence shown here is derived from an EMBL/GenBank/DDBJ whole genome shotgun (WGS) entry which is preliminary data.</text>
</comment>
<dbReference type="Proteomes" id="UP000592820">
    <property type="component" value="Unassembled WGS sequence"/>
</dbReference>
<dbReference type="CDD" id="cd02440">
    <property type="entry name" value="AdoMet_MTases"/>
    <property type="match status" value="1"/>
</dbReference>
<dbReference type="GO" id="GO:0008757">
    <property type="term" value="F:S-adenosylmethionine-dependent methyltransferase activity"/>
    <property type="evidence" value="ECO:0007669"/>
    <property type="project" value="InterPro"/>
</dbReference>
<feature type="domain" description="Methyltransferase type 11" evidence="2">
    <location>
        <begin position="270"/>
        <end position="361"/>
    </location>
</feature>
<evidence type="ECO:0000313" key="3">
    <source>
        <dbReference type="EMBL" id="MBB5405737.1"/>
    </source>
</evidence>
<dbReference type="RefSeq" id="WP_184228966.1">
    <property type="nucleotide sequence ID" value="NZ_JACHDE010000041.1"/>
</dbReference>
<sequence length="472" mass="52075">MSRDKNLRTSKISAENVSGKLPSGMLPSDTRPPPSHREQTVRAIVAFNQLAKRHRRIHCAAAPSASELSGFPLVLLRDYMRACFGLFGDRGPGSTSAVDPSVAGPLKQACEQDADAGVTLAQLIYAMIKGKDAFVGDGQFDDKGLVAYLRSHLEAHEMSAVIAAVTRYNNRATEPALKLCADEPDSARLAVLCGDEILTVDLLRLGTSETVQGVGAAEETQNGGMEASVISDREYVDALRVMDSSGRGETIINALERNILGELSEEEDFLEVGVGTGIVTNAISKNFKRTSIVEINPDLMTHINFLPEMVFHESVINVKLPVGRYDLVLCSDVFYRFSIEEITQAVLRLRAGLKRTGVLAIVMTAPRNTYHELCSFFDINYTNSGHIQKVLNDWGVSYKSISEADRYICERREEFSALCRFFIAMDCDPAQTGSVRRLDGNQFLEDFLHRSKKDKGYEIVVEHDLLWLTGAD</sequence>
<proteinExistence type="predicted"/>
<feature type="region of interest" description="Disordered" evidence="1">
    <location>
        <begin position="1"/>
        <end position="37"/>
    </location>
</feature>
<reference evidence="3 4" key="1">
    <citation type="submission" date="2020-08" db="EMBL/GenBank/DDBJ databases">
        <title>Genomic Encyclopedia of Type Strains, Phase IV (KMG-V): Genome sequencing to study the core and pangenomes of soil and plant-associated prokaryotes.</title>
        <authorList>
            <person name="Whitman W."/>
        </authorList>
    </citation>
    <scope>NUCLEOTIDE SEQUENCE [LARGE SCALE GENOMIC DNA]</scope>
    <source>
        <strain evidence="3 4">JPY162</strain>
    </source>
</reference>
<gene>
    <name evidence="3" type="ORF">HDG41_007833</name>
</gene>
<dbReference type="InterPro" id="IPR013216">
    <property type="entry name" value="Methyltransf_11"/>
</dbReference>
<evidence type="ECO:0000256" key="1">
    <source>
        <dbReference type="SAM" id="MobiDB-lite"/>
    </source>
</evidence>
<protein>
    <recommendedName>
        <fullName evidence="2">Methyltransferase type 11 domain-containing protein</fullName>
    </recommendedName>
</protein>
<evidence type="ECO:0000259" key="2">
    <source>
        <dbReference type="Pfam" id="PF08241"/>
    </source>
</evidence>
<organism evidence="3 4">
    <name type="scientific">Paraburkholderia youngii</name>
    <dbReference type="NCBI Taxonomy" id="2782701"/>
    <lineage>
        <taxon>Bacteria</taxon>
        <taxon>Pseudomonadati</taxon>
        <taxon>Pseudomonadota</taxon>
        <taxon>Betaproteobacteria</taxon>
        <taxon>Burkholderiales</taxon>
        <taxon>Burkholderiaceae</taxon>
        <taxon>Paraburkholderia</taxon>
    </lineage>
</organism>
<dbReference type="SUPFAM" id="SSF53335">
    <property type="entry name" value="S-adenosyl-L-methionine-dependent methyltransferases"/>
    <property type="match status" value="1"/>
</dbReference>
<dbReference type="InterPro" id="IPR029063">
    <property type="entry name" value="SAM-dependent_MTases_sf"/>
</dbReference>
<dbReference type="EMBL" id="JACHDE010000041">
    <property type="protein sequence ID" value="MBB5405737.1"/>
    <property type="molecule type" value="Genomic_DNA"/>
</dbReference>
<accession>A0A7W8P9F4</accession>